<dbReference type="PROSITE" id="PS00584">
    <property type="entry name" value="PFKB_KINASES_2"/>
    <property type="match status" value="1"/>
</dbReference>
<dbReference type="EMBL" id="CP062983">
    <property type="protein sequence ID" value="QPC82272.1"/>
    <property type="molecule type" value="Genomic_DNA"/>
</dbReference>
<evidence type="ECO:0000313" key="5">
    <source>
        <dbReference type="Proteomes" id="UP000594468"/>
    </source>
</evidence>
<name>A0A7S8IE74_9CHLR</name>
<keyword evidence="1" id="KW-0808">Transferase</keyword>
<dbReference type="InterPro" id="IPR002173">
    <property type="entry name" value="Carboh/pur_kinase_PfkB_CS"/>
</dbReference>
<proteinExistence type="predicted"/>
<dbReference type="GO" id="GO:0016301">
    <property type="term" value="F:kinase activity"/>
    <property type="evidence" value="ECO:0007669"/>
    <property type="project" value="UniProtKB-KW"/>
</dbReference>
<dbReference type="KEGG" id="pmet:G4Y79_21725"/>
<evidence type="ECO:0000256" key="2">
    <source>
        <dbReference type="ARBA" id="ARBA00022777"/>
    </source>
</evidence>
<dbReference type="Gene3D" id="3.40.1190.20">
    <property type="match status" value="1"/>
</dbReference>
<keyword evidence="5" id="KW-1185">Reference proteome</keyword>
<gene>
    <name evidence="4" type="ORF">G4Y79_21725</name>
</gene>
<reference evidence="4 5" key="1">
    <citation type="submission" date="2020-02" db="EMBL/GenBank/DDBJ databases">
        <authorList>
            <person name="Zheng R.K."/>
            <person name="Sun C.M."/>
        </authorList>
    </citation>
    <scope>NUCLEOTIDE SEQUENCE [LARGE SCALE GENOMIC DNA]</scope>
    <source>
        <strain evidence="5">rifampicinis</strain>
    </source>
</reference>
<dbReference type="RefSeq" id="WP_195170341.1">
    <property type="nucleotide sequence ID" value="NZ_CP062983.1"/>
</dbReference>
<keyword evidence="2 4" id="KW-0418">Kinase</keyword>
<dbReference type="PANTHER" id="PTHR10584">
    <property type="entry name" value="SUGAR KINASE"/>
    <property type="match status" value="1"/>
</dbReference>
<dbReference type="InterPro" id="IPR029056">
    <property type="entry name" value="Ribokinase-like"/>
</dbReference>
<evidence type="ECO:0000256" key="1">
    <source>
        <dbReference type="ARBA" id="ARBA00022679"/>
    </source>
</evidence>
<evidence type="ECO:0000313" key="4">
    <source>
        <dbReference type="EMBL" id="QPC82272.1"/>
    </source>
</evidence>
<accession>A0A7S8IE74</accession>
<feature type="domain" description="Carbohydrate kinase PfkB" evidence="3">
    <location>
        <begin position="7"/>
        <end position="296"/>
    </location>
</feature>
<protein>
    <submittedName>
        <fullName evidence="4">Carbohydrate kinase family protein</fullName>
    </submittedName>
</protein>
<organism evidence="4 5">
    <name type="scientific">Phototrophicus methaneseepsis</name>
    <dbReference type="NCBI Taxonomy" id="2710758"/>
    <lineage>
        <taxon>Bacteria</taxon>
        <taxon>Bacillati</taxon>
        <taxon>Chloroflexota</taxon>
        <taxon>Candidatus Thermofontia</taxon>
        <taxon>Phototrophicales</taxon>
        <taxon>Phototrophicaceae</taxon>
        <taxon>Phototrophicus</taxon>
    </lineage>
</organism>
<dbReference type="AlphaFoldDB" id="A0A7S8IE74"/>
<evidence type="ECO:0000259" key="3">
    <source>
        <dbReference type="Pfam" id="PF00294"/>
    </source>
</evidence>
<dbReference type="PANTHER" id="PTHR10584:SF166">
    <property type="entry name" value="RIBOKINASE"/>
    <property type="match status" value="1"/>
</dbReference>
<dbReference type="SUPFAM" id="SSF53613">
    <property type="entry name" value="Ribokinase-like"/>
    <property type="match status" value="1"/>
</dbReference>
<dbReference type="Pfam" id="PF00294">
    <property type="entry name" value="PfkB"/>
    <property type="match status" value="1"/>
</dbReference>
<dbReference type="CDD" id="cd01941">
    <property type="entry name" value="YeiC_kinase_like"/>
    <property type="match status" value="1"/>
</dbReference>
<dbReference type="InterPro" id="IPR011611">
    <property type="entry name" value="PfkB_dom"/>
</dbReference>
<sequence>MIEEDDFVLVVGSAGIDMKGKPDGPLKSGIPNQGHIRNSVGGVARNIAENLARLEIPVVLLTAVGDDAEGERVIDACEALDIDCDSVLTVDDARTGTYMALLTPEGELDVAISDFEIMRYLTPAYLHENEDLFEDAAMVVIDATMTPESIKTVFELAEKYDVPVCADPTTPELATKLCDYIPQLYLVVPNAAETTALCGLQNPAKDRDSAIEAARHLVTLGTEIAVVTVGEEGLSYADSNGGGFIKAPKVHVVDSTGAGDALSAAIIFGLLNDIAIDDAMKLGVGAAALTLQTRETVPHALNPETLYDMLA</sequence>
<dbReference type="Proteomes" id="UP000594468">
    <property type="component" value="Chromosome"/>
</dbReference>